<keyword evidence="8 15" id="KW-0479">Metal-binding</keyword>
<feature type="domain" description="Anthranilate synthase component I N-terminal" evidence="18">
    <location>
        <begin position="57"/>
        <end position="201"/>
    </location>
</feature>
<evidence type="ECO:0000256" key="6">
    <source>
        <dbReference type="ARBA" id="ARBA00020653"/>
    </source>
</evidence>
<gene>
    <name evidence="15" type="primary">trpE</name>
    <name evidence="19" type="ORF">B5766_12320</name>
</gene>
<dbReference type="NCBIfam" id="TIGR00564">
    <property type="entry name" value="trpE_most"/>
    <property type="match status" value="1"/>
</dbReference>
<dbReference type="InterPro" id="IPR005801">
    <property type="entry name" value="ADC_synthase"/>
</dbReference>
<dbReference type="NCBIfam" id="NF010086">
    <property type="entry name" value="PRK13571.1"/>
    <property type="match status" value="1"/>
</dbReference>
<feature type="domain" description="Chorismate-utilising enzyme C-terminal" evidence="17">
    <location>
        <begin position="257"/>
        <end position="515"/>
    </location>
</feature>
<evidence type="ECO:0000256" key="12">
    <source>
        <dbReference type="ARBA" id="ARBA00023239"/>
    </source>
</evidence>
<proteinExistence type="inferred from homology"/>
<keyword evidence="9 15" id="KW-0822">Tryptophan biosynthesis</keyword>
<dbReference type="Pfam" id="PF00425">
    <property type="entry name" value="Chorismate_bind"/>
    <property type="match status" value="1"/>
</dbReference>
<dbReference type="PRINTS" id="PR00095">
    <property type="entry name" value="ANTSNTHASEI"/>
</dbReference>
<comment type="subunit">
    <text evidence="4 15">Heterotetramer consisting of two non-identical subunits: a beta subunit (TrpG) and a large alpha subunit (TrpE).</text>
</comment>
<dbReference type="InterPro" id="IPR005256">
    <property type="entry name" value="Anth_synth_I_PabB"/>
</dbReference>
<comment type="function">
    <text evidence="13 15">Part of a heterotetrameric complex that catalyzes the two-step biosynthesis of anthranilate, an intermediate in the biosynthesis of L-tryptophan. In the first step, the glutamine-binding beta subunit (TrpG) of anthranilate synthase (AS) provides the glutamine amidotransferase activity which generates ammonia as a substrate that, along with chorismate, is used in the second step, catalyzed by the large alpha subunit of AS (TrpE) to produce anthranilate. In the absence of TrpG, TrpE can synthesize anthranilate directly from chorismate and high concentrations of ammonia.</text>
</comment>
<evidence type="ECO:0000256" key="3">
    <source>
        <dbReference type="ARBA" id="ARBA00009562"/>
    </source>
</evidence>
<keyword evidence="11 15" id="KW-0057">Aromatic amino acid biosynthesis</keyword>
<dbReference type="EC" id="4.1.3.27" evidence="5 15"/>
<sequence>MCLVTPRSRPGLFAPPGSVSAQRREQPVASTTREDFLAHLVGRRVVPVVRECFADGESPVGIYRKLAADQPGSFLLESAEQGGMWSRYSFVGVASYGVLTQRGDEVEWLDYGLSAQRAFGTDVSALAPLAAVDALYQRWQTASVPDGPPLSGGLVGFIGWEAVRQLEHLPNRPPCDFDIPGQALAFVADLVVVDHRTGTVQLVAVMLNTDTVDAEALWLAAQERLDRMQRLLAQPAEAWLAEVDFAAPSTPRHLTAKHDFLTAVVRSKEHIVAGDIFQVVISQRFEHDVTAHPLEVYRVLRNLNPSPYMYYFHLEDVAHRPFWIVGSSPEALVKVQSGRVYTHPIAGSKPRGDTPEADAELEAELANDAKEQSEHLMLVDLSRNDLSRVCEAGSVEVTEFMRVERYSHIMHLVSSVEGNLTAGRSAIDVLRASFPAGTLSGAPKPRALEIIDDLEPTQRGVYGGVVGYFGFDGDADLAIAIRTAVIADGVARVQAGAGLVADSDPETEYEESRDKAAAPLRAVAIANALRRLR</sequence>
<evidence type="ECO:0000256" key="16">
    <source>
        <dbReference type="SAM" id="MobiDB-lite"/>
    </source>
</evidence>
<dbReference type="Gene3D" id="3.60.120.10">
    <property type="entry name" value="Anthranilate synthase"/>
    <property type="match status" value="1"/>
</dbReference>
<evidence type="ECO:0000313" key="19">
    <source>
        <dbReference type="EMBL" id="PDQ34224.1"/>
    </source>
</evidence>
<comment type="cofactor">
    <cofactor evidence="1 15">
        <name>Mg(2+)</name>
        <dbReference type="ChEBI" id="CHEBI:18420"/>
    </cofactor>
</comment>
<evidence type="ECO:0000313" key="20">
    <source>
        <dbReference type="Proteomes" id="UP000219994"/>
    </source>
</evidence>
<evidence type="ECO:0000256" key="5">
    <source>
        <dbReference type="ARBA" id="ARBA00012266"/>
    </source>
</evidence>
<keyword evidence="12 15" id="KW-0456">Lyase</keyword>
<evidence type="ECO:0000259" key="17">
    <source>
        <dbReference type="Pfam" id="PF00425"/>
    </source>
</evidence>
<dbReference type="Proteomes" id="UP000219994">
    <property type="component" value="Unassembled WGS sequence"/>
</dbReference>
<dbReference type="SUPFAM" id="SSF56322">
    <property type="entry name" value="ADC synthase"/>
    <property type="match status" value="1"/>
</dbReference>
<keyword evidence="10 15" id="KW-0460">Magnesium</keyword>
<evidence type="ECO:0000256" key="1">
    <source>
        <dbReference type="ARBA" id="ARBA00001946"/>
    </source>
</evidence>
<comment type="caution">
    <text evidence="19">The sequence shown here is derived from an EMBL/GenBank/DDBJ whole genome shotgun (WGS) entry which is preliminary data.</text>
</comment>
<dbReference type="GO" id="GO:0004049">
    <property type="term" value="F:anthranilate synthase activity"/>
    <property type="evidence" value="ECO:0007669"/>
    <property type="project" value="UniProtKB-EC"/>
</dbReference>
<comment type="catalytic activity">
    <reaction evidence="14 15">
        <text>chorismate + L-glutamine = anthranilate + pyruvate + L-glutamate + H(+)</text>
        <dbReference type="Rhea" id="RHEA:21732"/>
        <dbReference type="ChEBI" id="CHEBI:15361"/>
        <dbReference type="ChEBI" id="CHEBI:15378"/>
        <dbReference type="ChEBI" id="CHEBI:16567"/>
        <dbReference type="ChEBI" id="CHEBI:29748"/>
        <dbReference type="ChEBI" id="CHEBI:29985"/>
        <dbReference type="ChEBI" id="CHEBI:58359"/>
        <dbReference type="EC" id="4.1.3.27"/>
    </reaction>
</comment>
<dbReference type="EMBL" id="NAEP01000059">
    <property type="protein sequence ID" value="PDQ34224.1"/>
    <property type="molecule type" value="Genomic_DNA"/>
</dbReference>
<dbReference type="InterPro" id="IPR015890">
    <property type="entry name" value="Chorismate_C"/>
</dbReference>
<organism evidence="19 20">
    <name type="scientific">Candidatus Lumbricidiphila eiseniae</name>
    <dbReference type="NCBI Taxonomy" id="1969409"/>
    <lineage>
        <taxon>Bacteria</taxon>
        <taxon>Bacillati</taxon>
        <taxon>Actinomycetota</taxon>
        <taxon>Actinomycetes</taxon>
        <taxon>Micrococcales</taxon>
        <taxon>Microbacteriaceae</taxon>
        <taxon>Candidatus Lumbricidiphila</taxon>
    </lineage>
</organism>
<evidence type="ECO:0000256" key="13">
    <source>
        <dbReference type="ARBA" id="ARBA00025634"/>
    </source>
</evidence>
<protein>
    <recommendedName>
        <fullName evidence="6 15">Anthranilate synthase component 1</fullName>
        <ecNumber evidence="5 15">4.1.3.27</ecNumber>
    </recommendedName>
</protein>
<dbReference type="GO" id="GO:0046872">
    <property type="term" value="F:metal ion binding"/>
    <property type="evidence" value="ECO:0007669"/>
    <property type="project" value="UniProtKB-KW"/>
</dbReference>
<evidence type="ECO:0000256" key="9">
    <source>
        <dbReference type="ARBA" id="ARBA00022822"/>
    </source>
</evidence>
<evidence type="ECO:0000256" key="8">
    <source>
        <dbReference type="ARBA" id="ARBA00022723"/>
    </source>
</evidence>
<evidence type="ECO:0000256" key="7">
    <source>
        <dbReference type="ARBA" id="ARBA00022605"/>
    </source>
</evidence>
<comment type="pathway">
    <text evidence="2 15">Amino-acid biosynthesis; L-tryptophan biosynthesis; L-tryptophan from chorismate: step 1/5.</text>
</comment>
<accession>A0A2A6FMV8</accession>
<evidence type="ECO:0000259" key="18">
    <source>
        <dbReference type="Pfam" id="PF04715"/>
    </source>
</evidence>
<evidence type="ECO:0000256" key="10">
    <source>
        <dbReference type="ARBA" id="ARBA00022842"/>
    </source>
</evidence>
<dbReference type="GO" id="GO:0000162">
    <property type="term" value="P:L-tryptophan biosynthetic process"/>
    <property type="evidence" value="ECO:0007669"/>
    <property type="project" value="UniProtKB-UniPathway"/>
</dbReference>
<dbReference type="Pfam" id="PF04715">
    <property type="entry name" value="Anth_synt_I_N"/>
    <property type="match status" value="1"/>
</dbReference>
<reference evidence="20" key="1">
    <citation type="submission" date="2017-03" db="EMBL/GenBank/DDBJ databases">
        <authorList>
            <person name="Lund M.B."/>
        </authorList>
    </citation>
    <scope>NUCLEOTIDE SEQUENCE [LARGE SCALE GENOMIC DNA]</scope>
</reference>
<dbReference type="PANTHER" id="PTHR11236:SF46">
    <property type="entry name" value="ANTHRANILATE SYNTHASE COMPONENT 1"/>
    <property type="match status" value="1"/>
</dbReference>
<evidence type="ECO:0000256" key="15">
    <source>
        <dbReference type="RuleBase" id="RU364045"/>
    </source>
</evidence>
<feature type="region of interest" description="Disordered" evidence="16">
    <location>
        <begin position="1"/>
        <end position="26"/>
    </location>
</feature>
<dbReference type="InterPro" id="IPR019999">
    <property type="entry name" value="Anth_synth_I-like"/>
</dbReference>
<evidence type="ECO:0000256" key="11">
    <source>
        <dbReference type="ARBA" id="ARBA00023141"/>
    </source>
</evidence>
<dbReference type="AlphaFoldDB" id="A0A2A6FMV8"/>
<dbReference type="PANTHER" id="PTHR11236">
    <property type="entry name" value="AMINOBENZOATE/ANTHRANILATE SYNTHASE"/>
    <property type="match status" value="1"/>
</dbReference>
<dbReference type="UniPathway" id="UPA00035">
    <property type="reaction ID" value="UER00040"/>
</dbReference>
<comment type="similarity">
    <text evidence="3 15">Belongs to the anthranilate synthase component I family.</text>
</comment>
<name>A0A2A6FMV8_9MICO</name>
<evidence type="ECO:0000256" key="2">
    <source>
        <dbReference type="ARBA" id="ARBA00004873"/>
    </source>
</evidence>
<keyword evidence="7 15" id="KW-0028">Amino-acid biosynthesis</keyword>
<dbReference type="InterPro" id="IPR006805">
    <property type="entry name" value="Anth_synth_I_N"/>
</dbReference>
<evidence type="ECO:0000256" key="4">
    <source>
        <dbReference type="ARBA" id="ARBA00011575"/>
    </source>
</evidence>
<evidence type="ECO:0000256" key="14">
    <source>
        <dbReference type="ARBA" id="ARBA00047683"/>
    </source>
</evidence>